<dbReference type="InterPro" id="IPR009057">
    <property type="entry name" value="Homeodomain-like_sf"/>
</dbReference>
<dbReference type="InterPro" id="IPR018062">
    <property type="entry name" value="HTH_AraC-typ_CS"/>
</dbReference>
<dbReference type="GO" id="GO:0043565">
    <property type="term" value="F:sequence-specific DNA binding"/>
    <property type="evidence" value="ECO:0007669"/>
    <property type="project" value="InterPro"/>
</dbReference>
<dbReference type="InterPro" id="IPR018060">
    <property type="entry name" value="HTH_AraC"/>
</dbReference>
<evidence type="ECO:0000256" key="2">
    <source>
        <dbReference type="ARBA" id="ARBA00023125"/>
    </source>
</evidence>
<keyword evidence="2 6" id="KW-0238">DNA-binding</keyword>
<feature type="region of interest" description="Disordered" evidence="4">
    <location>
        <begin position="1"/>
        <end position="42"/>
    </location>
</feature>
<dbReference type="PANTHER" id="PTHR46796">
    <property type="entry name" value="HTH-TYPE TRANSCRIPTIONAL ACTIVATOR RHAS-RELATED"/>
    <property type="match status" value="1"/>
</dbReference>
<dbReference type="PANTHER" id="PTHR46796:SF6">
    <property type="entry name" value="ARAC SUBFAMILY"/>
    <property type="match status" value="1"/>
</dbReference>
<evidence type="ECO:0000313" key="6">
    <source>
        <dbReference type="EMBL" id="MBA8878891.1"/>
    </source>
</evidence>
<accession>A0A839EFZ4</accession>
<comment type="caution">
    <text evidence="6">The sequence shown here is derived from an EMBL/GenBank/DDBJ whole genome shotgun (WGS) entry which is preliminary data.</text>
</comment>
<name>A0A839EFZ4_9HYPH</name>
<feature type="domain" description="HTH araC/xylS-type" evidence="5">
    <location>
        <begin position="255"/>
        <end position="354"/>
    </location>
</feature>
<feature type="compositionally biased region" description="Basic and acidic residues" evidence="4">
    <location>
        <begin position="1"/>
        <end position="10"/>
    </location>
</feature>
<evidence type="ECO:0000256" key="3">
    <source>
        <dbReference type="ARBA" id="ARBA00023163"/>
    </source>
</evidence>
<evidence type="ECO:0000256" key="4">
    <source>
        <dbReference type="SAM" id="MobiDB-lite"/>
    </source>
</evidence>
<dbReference type="Pfam" id="PF12833">
    <property type="entry name" value="HTH_18"/>
    <property type="match status" value="1"/>
</dbReference>
<gene>
    <name evidence="6" type="ORF">FHW16_002609</name>
</gene>
<dbReference type="Gene3D" id="1.10.10.60">
    <property type="entry name" value="Homeodomain-like"/>
    <property type="match status" value="1"/>
</dbReference>
<keyword evidence="3" id="KW-0804">Transcription</keyword>
<dbReference type="Proteomes" id="UP000549052">
    <property type="component" value="Unassembled WGS sequence"/>
</dbReference>
<dbReference type="AlphaFoldDB" id="A0A839EFZ4"/>
<evidence type="ECO:0000313" key="7">
    <source>
        <dbReference type="Proteomes" id="UP000549052"/>
    </source>
</evidence>
<reference evidence="6 7" key="1">
    <citation type="submission" date="2020-07" db="EMBL/GenBank/DDBJ databases">
        <title>Genomic Encyclopedia of Type Strains, Phase IV (KMG-V): Genome sequencing to study the core and pangenomes of soil and plant-associated prokaryotes.</title>
        <authorList>
            <person name="Whitman W."/>
        </authorList>
    </citation>
    <scope>NUCLEOTIDE SEQUENCE [LARGE SCALE GENOMIC DNA]</scope>
    <source>
        <strain evidence="6 7">AN3</strain>
    </source>
</reference>
<dbReference type="EMBL" id="JACGXN010000003">
    <property type="protein sequence ID" value="MBA8878891.1"/>
    <property type="molecule type" value="Genomic_DNA"/>
</dbReference>
<organism evidence="6 7">
    <name type="scientific">Phyllobacterium myrsinacearum</name>
    <dbReference type="NCBI Taxonomy" id="28101"/>
    <lineage>
        <taxon>Bacteria</taxon>
        <taxon>Pseudomonadati</taxon>
        <taxon>Pseudomonadota</taxon>
        <taxon>Alphaproteobacteria</taxon>
        <taxon>Hyphomicrobiales</taxon>
        <taxon>Phyllobacteriaceae</taxon>
        <taxon>Phyllobacterium</taxon>
    </lineage>
</organism>
<evidence type="ECO:0000256" key="1">
    <source>
        <dbReference type="ARBA" id="ARBA00023015"/>
    </source>
</evidence>
<dbReference type="SMART" id="SM00342">
    <property type="entry name" value="HTH_ARAC"/>
    <property type="match status" value="1"/>
</dbReference>
<keyword evidence="1" id="KW-0805">Transcription regulation</keyword>
<dbReference type="SUPFAM" id="SSF46689">
    <property type="entry name" value="Homeodomain-like"/>
    <property type="match status" value="1"/>
</dbReference>
<dbReference type="InterPro" id="IPR050204">
    <property type="entry name" value="AraC_XylS_family_regulators"/>
</dbReference>
<dbReference type="PROSITE" id="PS00041">
    <property type="entry name" value="HTH_ARAC_FAMILY_1"/>
    <property type="match status" value="1"/>
</dbReference>
<proteinExistence type="predicted"/>
<dbReference type="GO" id="GO:0003700">
    <property type="term" value="F:DNA-binding transcription factor activity"/>
    <property type="evidence" value="ECO:0007669"/>
    <property type="project" value="InterPro"/>
</dbReference>
<dbReference type="PROSITE" id="PS01124">
    <property type="entry name" value="HTH_ARAC_FAMILY_2"/>
    <property type="match status" value="1"/>
</dbReference>
<dbReference type="InterPro" id="IPR020449">
    <property type="entry name" value="Tscrpt_reg_AraC-type_HTH"/>
</dbReference>
<keyword evidence="7" id="KW-1185">Reference proteome</keyword>
<protein>
    <submittedName>
        <fullName evidence="6">AraC-like DNA-binding protein</fullName>
    </submittedName>
</protein>
<sequence>MNDFKDRESEASATENASSGLERRRWPRQPAAQDRLNSFEPPALKPLHFSTFQLPPEDQFDAWKEYVSGVVDVRIPDQQSTSAGFLAEHTAWNLGGMLIAKQRVPGHSYARSETRHRTSSIDHWVIAIMRSGRSWTEMNGAVVENEPGKAVIRSLGFPFRGRATDAESLQLYLPRDVFAETFSGHNIRNNSLLSGNLTSLLVEYVVALEGLLPTLRTDELPGVVRIVQSMVTTCLLALTGQEPVSNRLLGAALIERARHHIQINLYSEDLSPETLSRALGISRTHLYQLFEPSGGVLHYIQKRRLLSAHAALSDPANNQQISDIGQTVGFSSAANFSRAFSKEFGYSPSAARSAASSQVPVASSSHWDKQEGTFGDWLKALGT</sequence>
<evidence type="ECO:0000259" key="5">
    <source>
        <dbReference type="PROSITE" id="PS01124"/>
    </source>
</evidence>
<dbReference type="PRINTS" id="PR00032">
    <property type="entry name" value="HTHARAC"/>
</dbReference>